<dbReference type="PANTHER" id="PTHR12046">
    <property type="entry name" value="HISTONE ACETYLTRANSFERASE TYPE B CATALYTIC SUBUNIT"/>
    <property type="match status" value="1"/>
</dbReference>
<evidence type="ECO:0000256" key="1">
    <source>
        <dbReference type="ARBA" id="ARBA00010543"/>
    </source>
</evidence>
<dbReference type="GO" id="GO:0000781">
    <property type="term" value="C:chromosome, telomeric region"/>
    <property type="evidence" value="ECO:0007669"/>
    <property type="project" value="GOC"/>
</dbReference>
<feature type="region of interest" description="Disordered" evidence="6">
    <location>
        <begin position="260"/>
        <end position="310"/>
    </location>
</feature>
<organism evidence="8 9">
    <name type="scientific">Cyclospora cayetanensis</name>
    <dbReference type="NCBI Taxonomy" id="88456"/>
    <lineage>
        <taxon>Eukaryota</taxon>
        <taxon>Sar</taxon>
        <taxon>Alveolata</taxon>
        <taxon>Apicomplexa</taxon>
        <taxon>Conoidasida</taxon>
        <taxon>Coccidia</taxon>
        <taxon>Eucoccidiorida</taxon>
        <taxon>Eimeriorina</taxon>
        <taxon>Eimeriidae</taxon>
        <taxon>Cyclospora</taxon>
    </lineage>
</organism>
<reference evidence="9" key="1">
    <citation type="submission" date="2025-08" db="UniProtKB">
        <authorList>
            <consortium name="RefSeq"/>
        </authorList>
    </citation>
    <scope>IDENTIFICATION</scope>
</reference>
<dbReference type="Pfam" id="PF10394">
    <property type="entry name" value="Hat1_N"/>
    <property type="match status" value="1"/>
</dbReference>
<keyword evidence="4" id="KW-0012">Acyltransferase</keyword>
<feature type="compositionally biased region" description="Polar residues" evidence="6">
    <location>
        <begin position="270"/>
        <end position="281"/>
    </location>
</feature>
<feature type="domain" description="Histone acetyl transferase HAT1 N-terminal" evidence="7">
    <location>
        <begin position="22"/>
        <end position="201"/>
    </location>
</feature>
<dbReference type="GO" id="GO:0005634">
    <property type="term" value="C:nucleus"/>
    <property type="evidence" value="ECO:0007669"/>
    <property type="project" value="InterPro"/>
</dbReference>
<name>A0A6P6RW48_9EIME</name>
<dbReference type="SUPFAM" id="SSF55729">
    <property type="entry name" value="Acyl-CoA N-acyltransferases (Nat)"/>
    <property type="match status" value="2"/>
</dbReference>
<dbReference type="InterPro" id="IPR016181">
    <property type="entry name" value="Acyl_CoA_acyltransferase"/>
</dbReference>
<dbReference type="GeneID" id="34619798"/>
<comment type="similarity">
    <text evidence="1">Belongs to the HAT1 family.</text>
</comment>
<feature type="compositionally biased region" description="Basic and acidic residues" evidence="6">
    <location>
        <begin position="288"/>
        <end position="300"/>
    </location>
</feature>
<dbReference type="InterPro" id="IPR017380">
    <property type="entry name" value="Hist_AcTrfase_B-typ_cat-su"/>
</dbReference>
<keyword evidence="8" id="KW-1185">Reference proteome</keyword>
<evidence type="ECO:0000259" key="7">
    <source>
        <dbReference type="Pfam" id="PF10394"/>
    </source>
</evidence>
<evidence type="ECO:0000256" key="6">
    <source>
        <dbReference type="SAM" id="MobiDB-lite"/>
    </source>
</evidence>
<dbReference type="RefSeq" id="XP_026191709.1">
    <property type="nucleotide sequence ID" value="XM_026335924.1"/>
</dbReference>
<dbReference type="InterPro" id="IPR037113">
    <property type="entry name" value="Hat1_N_sf"/>
</dbReference>
<dbReference type="OrthoDB" id="10253098at2759"/>
<protein>
    <recommendedName>
        <fullName evidence="2">histone acetyltransferase</fullName>
        <ecNumber evidence="2">2.3.1.48</ecNumber>
    </recommendedName>
</protein>
<evidence type="ECO:0000256" key="3">
    <source>
        <dbReference type="ARBA" id="ARBA00022679"/>
    </source>
</evidence>
<evidence type="ECO:0000313" key="8">
    <source>
        <dbReference type="Proteomes" id="UP000515125"/>
    </source>
</evidence>
<dbReference type="Gene3D" id="3.40.630.30">
    <property type="match status" value="1"/>
</dbReference>
<keyword evidence="3" id="KW-0808">Transferase</keyword>
<gene>
    <name evidence="9" type="primary">LOC34619798</name>
</gene>
<dbReference type="AlphaFoldDB" id="A0A6P6RW48"/>
<dbReference type="GO" id="GO:0031509">
    <property type="term" value="P:subtelomeric heterochromatin formation"/>
    <property type="evidence" value="ECO:0007669"/>
    <property type="project" value="InterPro"/>
</dbReference>
<accession>A0A6P6RW48</accession>
<dbReference type="Gene3D" id="3.90.360.10">
    <property type="entry name" value="Histone acetyl transferase 1 (HAT1), N-terminal domain"/>
    <property type="match status" value="1"/>
</dbReference>
<evidence type="ECO:0000256" key="5">
    <source>
        <dbReference type="ARBA" id="ARBA00048017"/>
    </source>
</evidence>
<dbReference type="Proteomes" id="UP000515125">
    <property type="component" value="Unplaced"/>
</dbReference>
<evidence type="ECO:0000256" key="4">
    <source>
        <dbReference type="ARBA" id="ARBA00023315"/>
    </source>
</evidence>
<dbReference type="GO" id="GO:0004402">
    <property type="term" value="F:histone acetyltransferase activity"/>
    <property type="evidence" value="ECO:0007669"/>
    <property type="project" value="InterPro"/>
</dbReference>
<evidence type="ECO:0000313" key="9">
    <source>
        <dbReference type="RefSeq" id="XP_026191709.1"/>
    </source>
</evidence>
<dbReference type="InterPro" id="IPR019467">
    <property type="entry name" value="Hat1_N"/>
</dbReference>
<evidence type="ECO:0000256" key="2">
    <source>
        <dbReference type="ARBA" id="ARBA00013184"/>
    </source>
</evidence>
<comment type="catalytic activity">
    <reaction evidence="5">
        <text>L-lysyl-[protein] + acetyl-CoA = N(6)-acetyl-L-lysyl-[protein] + CoA + H(+)</text>
        <dbReference type="Rhea" id="RHEA:45948"/>
        <dbReference type="Rhea" id="RHEA-COMP:9752"/>
        <dbReference type="Rhea" id="RHEA-COMP:10731"/>
        <dbReference type="ChEBI" id="CHEBI:15378"/>
        <dbReference type="ChEBI" id="CHEBI:29969"/>
        <dbReference type="ChEBI" id="CHEBI:57287"/>
        <dbReference type="ChEBI" id="CHEBI:57288"/>
        <dbReference type="ChEBI" id="CHEBI:61930"/>
        <dbReference type="EC" id="2.3.1.48"/>
    </reaction>
</comment>
<proteinExistence type="inferred from homology"/>
<sequence>MAKPYGRGADLDTPKTWKRLPAGQCLSFYFPDHAENLQAAEGYSPLFCHSIFGDDEEIPGFEELKLQIFFSSGLRMHTLVLGEAPCWRHLLDCLLSAPFPGDFCETEEEFCALLRQEHSWTAEKDPLLKEGKLWAEAWDESKQAKLQLFSFSVARYSTSPGIARVEETAGDAAIETPRNVQLSAFETLHRRQEWLMRFYIDGTRPVSTETLKLHAQKPTFVCYGLVEKHAAENESLACWPNGATLQKRAACTRQAAEGLLQPDQEHHQETNVQNSSYSSSTHSKRLKLAKDAREGGKEGSADPLSEVGSGDNFRAALESSKENSNHNGGAYEGWKVAADTVPPPQHSGAVLQHATCSNKESSPPGRGALPWIEVVGCITTYSFYAMTGGEKLRISQVLVFPQFQGRGKEWFSAASQPGT</sequence>
<dbReference type="EC" id="2.3.1.48" evidence="2"/>